<dbReference type="OrthoDB" id="10449049at2759"/>
<dbReference type="Proteomes" id="UP001154114">
    <property type="component" value="Chromosome 2"/>
</dbReference>
<sequence>MTKFLILFAIVAFASVNAQFNNNFPGNIFPGFPGFPNFPFPQLPLFPPLGPGAVANMKPIPGGHVSGSYVSTTSHNGKTETILGTNTNGKGEFYHIKS</sequence>
<feature type="signal peptide" evidence="1">
    <location>
        <begin position="1"/>
        <end position="18"/>
    </location>
</feature>
<evidence type="ECO:0000313" key="3">
    <source>
        <dbReference type="Proteomes" id="UP001154114"/>
    </source>
</evidence>
<reference evidence="2" key="1">
    <citation type="submission" date="2021-12" db="EMBL/GenBank/DDBJ databases">
        <authorList>
            <person name="King R."/>
        </authorList>
    </citation>
    <scope>NUCLEOTIDE SEQUENCE</scope>
</reference>
<name>A0A9P0BT08_CHRIL</name>
<proteinExistence type="predicted"/>
<accession>A0A9P0BT08</accession>
<protein>
    <submittedName>
        <fullName evidence="2">Uncharacterized protein</fullName>
    </submittedName>
</protein>
<evidence type="ECO:0000256" key="1">
    <source>
        <dbReference type="SAM" id="SignalP"/>
    </source>
</evidence>
<feature type="chain" id="PRO_5040176358" evidence="1">
    <location>
        <begin position="19"/>
        <end position="98"/>
    </location>
</feature>
<dbReference type="EMBL" id="LR824005">
    <property type="protein sequence ID" value="CAH0592262.1"/>
    <property type="molecule type" value="Genomic_DNA"/>
</dbReference>
<dbReference type="AlphaFoldDB" id="A0A9P0BT08"/>
<keyword evidence="1" id="KW-0732">Signal</keyword>
<organism evidence="2 3">
    <name type="scientific">Chrysodeixis includens</name>
    <name type="common">Soybean looper</name>
    <name type="synonym">Pseudoplusia includens</name>
    <dbReference type="NCBI Taxonomy" id="689277"/>
    <lineage>
        <taxon>Eukaryota</taxon>
        <taxon>Metazoa</taxon>
        <taxon>Ecdysozoa</taxon>
        <taxon>Arthropoda</taxon>
        <taxon>Hexapoda</taxon>
        <taxon>Insecta</taxon>
        <taxon>Pterygota</taxon>
        <taxon>Neoptera</taxon>
        <taxon>Endopterygota</taxon>
        <taxon>Lepidoptera</taxon>
        <taxon>Glossata</taxon>
        <taxon>Ditrysia</taxon>
        <taxon>Noctuoidea</taxon>
        <taxon>Noctuidae</taxon>
        <taxon>Plusiinae</taxon>
        <taxon>Chrysodeixis</taxon>
    </lineage>
</organism>
<evidence type="ECO:0000313" key="2">
    <source>
        <dbReference type="EMBL" id="CAH0592262.1"/>
    </source>
</evidence>
<gene>
    <name evidence="2" type="ORF">CINC_LOCUS5491</name>
</gene>
<keyword evidence="3" id="KW-1185">Reference proteome</keyword>